<gene>
    <name evidence="1" type="ORF">E6O75_ATG01142</name>
</gene>
<dbReference type="EMBL" id="SNSC02000002">
    <property type="protein sequence ID" value="TID26649.1"/>
    <property type="molecule type" value="Genomic_DNA"/>
</dbReference>
<keyword evidence="2" id="KW-1185">Reference proteome</keyword>
<evidence type="ECO:0000313" key="2">
    <source>
        <dbReference type="Proteomes" id="UP000298493"/>
    </source>
</evidence>
<comment type="caution">
    <text evidence="1">The sequence shown here is derived from an EMBL/GenBank/DDBJ whole genome shotgun (WGS) entry which is preliminary data.</text>
</comment>
<name>A0A4Z1PUH9_9PEZI</name>
<dbReference type="Proteomes" id="UP000298493">
    <property type="component" value="Unassembled WGS sequence"/>
</dbReference>
<sequence>MTTVCEALEKILAAPYCVMSPSKCGKRSEVTIQFDKPRELLLGSLERTILTEDSKSPIPTLDMTETQFVSVIKNWKRV</sequence>
<accession>A0A4Z1PUH9</accession>
<protein>
    <submittedName>
        <fullName evidence="1">Uncharacterized protein</fullName>
    </submittedName>
</protein>
<proteinExistence type="predicted"/>
<reference evidence="1 2" key="1">
    <citation type="submission" date="2019-04" db="EMBL/GenBank/DDBJ databases">
        <title>High contiguity whole genome sequence and gene annotation resource for two Venturia nashicola isolates.</title>
        <authorList>
            <person name="Prokchorchik M."/>
            <person name="Won K."/>
            <person name="Lee Y."/>
            <person name="Choi E.D."/>
            <person name="Segonzac C."/>
            <person name="Sohn K.H."/>
        </authorList>
    </citation>
    <scope>NUCLEOTIDE SEQUENCE [LARGE SCALE GENOMIC DNA]</scope>
    <source>
        <strain evidence="1 2">PRI2</strain>
    </source>
</reference>
<dbReference type="AlphaFoldDB" id="A0A4Z1PUH9"/>
<organism evidence="1 2">
    <name type="scientific">Venturia nashicola</name>
    <dbReference type="NCBI Taxonomy" id="86259"/>
    <lineage>
        <taxon>Eukaryota</taxon>
        <taxon>Fungi</taxon>
        <taxon>Dikarya</taxon>
        <taxon>Ascomycota</taxon>
        <taxon>Pezizomycotina</taxon>
        <taxon>Dothideomycetes</taxon>
        <taxon>Pleosporomycetidae</taxon>
        <taxon>Venturiales</taxon>
        <taxon>Venturiaceae</taxon>
        <taxon>Venturia</taxon>
    </lineage>
</organism>
<evidence type="ECO:0000313" key="1">
    <source>
        <dbReference type="EMBL" id="TID26649.1"/>
    </source>
</evidence>